<feature type="region of interest" description="Disordered" evidence="1">
    <location>
        <begin position="25"/>
        <end position="56"/>
    </location>
</feature>
<dbReference type="EMBL" id="AWVQ01000009">
    <property type="protein sequence ID" value="ERK73577.1"/>
    <property type="molecule type" value="Genomic_DNA"/>
</dbReference>
<reference evidence="2 3" key="1">
    <citation type="submission" date="2013-08" db="EMBL/GenBank/DDBJ databases">
        <authorList>
            <person name="Weinstock G."/>
            <person name="Sodergren E."/>
            <person name="Wylie T."/>
            <person name="Fulton L."/>
            <person name="Fulton R."/>
            <person name="Fronick C."/>
            <person name="O'Laughlin M."/>
            <person name="Godfrey J."/>
            <person name="Miner T."/>
            <person name="Herter B."/>
            <person name="Appelbaum E."/>
            <person name="Cordes M."/>
            <person name="Lek S."/>
            <person name="Wollam A."/>
            <person name="Pepin K.H."/>
            <person name="Palsikar V.B."/>
            <person name="Mitreva M."/>
            <person name="Wilson R.K."/>
        </authorList>
    </citation>
    <scope>NUCLEOTIDE SEQUENCE [LARGE SCALE GENOMIC DNA]</scope>
    <source>
        <strain evidence="2 3">ATCC 14665</strain>
    </source>
</reference>
<feature type="region of interest" description="Disordered" evidence="1">
    <location>
        <begin position="96"/>
        <end position="120"/>
    </location>
</feature>
<proteinExistence type="predicted"/>
<evidence type="ECO:0000313" key="2">
    <source>
        <dbReference type="EMBL" id="ERK73577.1"/>
    </source>
</evidence>
<comment type="caution">
    <text evidence="2">The sequence shown here is derived from an EMBL/GenBank/DDBJ whole genome shotgun (WGS) entry which is preliminary data.</text>
</comment>
<dbReference type="AlphaFoldDB" id="U2TFV8"/>
<sequence>MLLSGSDEPDELACPARWGAGGCAHLGRPQGSRCPVASTRSTARRSPHRMGPGCCGARGGRFVPQAGDDLLELGSDPLRIGADDVGELGRHLINTVRHGHGSSPPSLTRYGSVDTDFLHQ</sequence>
<name>U2TFV8_LEIAQ</name>
<dbReference type="Proteomes" id="UP000016605">
    <property type="component" value="Unassembled WGS sequence"/>
</dbReference>
<gene>
    <name evidence="2" type="ORF">N136_00135</name>
</gene>
<protein>
    <submittedName>
        <fullName evidence="2">Uncharacterized protein</fullName>
    </submittedName>
</protein>
<organism evidence="2 3">
    <name type="scientific">Leifsonia aquatica ATCC 14665</name>
    <dbReference type="NCBI Taxonomy" id="1358026"/>
    <lineage>
        <taxon>Bacteria</taxon>
        <taxon>Bacillati</taxon>
        <taxon>Actinomycetota</taxon>
        <taxon>Actinomycetes</taxon>
        <taxon>Micrococcales</taxon>
        <taxon>Microbacteriaceae</taxon>
        <taxon>Leifsonia</taxon>
    </lineage>
</organism>
<evidence type="ECO:0000256" key="1">
    <source>
        <dbReference type="SAM" id="MobiDB-lite"/>
    </source>
</evidence>
<accession>U2TFV8</accession>
<evidence type="ECO:0000313" key="3">
    <source>
        <dbReference type="Proteomes" id="UP000016605"/>
    </source>
</evidence>
<dbReference type="HOGENOM" id="CLU_2046765_0_0_11"/>